<reference evidence="2 3" key="1">
    <citation type="journal article" date="2015" name="Antonie Van Leeuwenhoek">
        <title>A phylogenomic and molecular marker based taxonomic framework for the order Xanthomonadales: proposal to transfer the families Algiphilaceae and Solimonadaceae to the order Nevskiales ord. nov. and to create a new family within the order Xanthomonadales, the family Rhodanobacteraceae fam. nov., containing the genus Rhodanobacter and its closest relatives.</title>
        <authorList>
            <person name="Naushad S."/>
            <person name="Adeolu M."/>
            <person name="Wong S."/>
            <person name="Sohail M."/>
            <person name="Schellhorn H.E."/>
            <person name="Gupta R.S."/>
        </authorList>
    </citation>
    <scope>NUCLEOTIDE SEQUENCE [LARGE SCALE GENOMIC DNA]</scope>
    <source>
        <strain evidence="2 3">DSM 16301</strain>
    </source>
</reference>
<comment type="caution">
    <text evidence="2">The sequence shown here is derived from an EMBL/GenBank/DDBJ whole genome shotgun (WGS) entry which is preliminary data.</text>
</comment>
<sequence>MQRFAALAFLIVTLTFGLVPAARSAEQTKVFIYAATDKASNVAIVVDVGRRGVEIQDKRSTRIDSIDDRFVGNYEECGNEAFYCAGGLLEIVVPKNMPMKQWEYHGLSCQSVAQSGGDLYRITCRSPKYRGRPTFTYSLSRGVVSVESCPIGGSNEYELRGQRGLFFPGSNP</sequence>
<dbReference type="EMBL" id="JPLA01000028">
    <property type="protein sequence ID" value="KLD63419.1"/>
    <property type="molecule type" value="Genomic_DNA"/>
</dbReference>
<evidence type="ECO:0000313" key="3">
    <source>
        <dbReference type="Proteomes" id="UP000035481"/>
    </source>
</evidence>
<proteinExistence type="predicted"/>
<accession>A0A0G9H2J0</accession>
<feature type="signal peptide" evidence="1">
    <location>
        <begin position="1"/>
        <end position="21"/>
    </location>
</feature>
<protein>
    <recommendedName>
        <fullName evidence="4">Ricin B lectin domain-containing protein</fullName>
    </recommendedName>
</protein>
<dbReference type="PATRIC" id="fig|1440762.4.peg.1829"/>
<name>A0A0G9H2J0_9GAMM</name>
<evidence type="ECO:0008006" key="4">
    <source>
        <dbReference type="Google" id="ProtNLM"/>
    </source>
</evidence>
<organism evidence="2 3">
    <name type="scientific">Dyella japonica DSM 16301</name>
    <dbReference type="NCBI Taxonomy" id="1440762"/>
    <lineage>
        <taxon>Bacteria</taxon>
        <taxon>Pseudomonadati</taxon>
        <taxon>Pseudomonadota</taxon>
        <taxon>Gammaproteobacteria</taxon>
        <taxon>Lysobacterales</taxon>
        <taxon>Rhodanobacteraceae</taxon>
        <taxon>Dyella</taxon>
    </lineage>
</organism>
<dbReference type="Proteomes" id="UP000035481">
    <property type="component" value="Unassembled WGS sequence"/>
</dbReference>
<dbReference type="OrthoDB" id="5954183at2"/>
<dbReference type="RefSeq" id="WP_046972039.1">
    <property type="nucleotide sequence ID" value="NZ_JPLA01000028.1"/>
</dbReference>
<evidence type="ECO:0000256" key="1">
    <source>
        <dbReference type="SAM" id="SignalP"/>
    </source>
</evidence>
<evidence type="ECO:0000313" key="2">
    <source>
        <dbReference type="EMBL" id="KLD63419.1"/>
    </source>
</evidence>
<feature type="chain" id="PRO_5002575819" description="Ricin B lectin domain-containing protein" evidence="1">
    <location>
        <begin position="22"/>
        <end position="172"/>
    </location>
</feature>
<keyword evidence="1" id="KW-0732">Signal</keyword>
<gene>
    <name evidence="2" type="ORF">Y882_11640</name>
</gene>
<dbReference type="AlphaFoldDB" id="A0A0G9H2J0"/>